<organism evidence="2 3">
    <name type="scientific">Ignelater luminosus</name>
    <name type="common">Cucubano</name>
    <name type="synonym">Pyrophorus luminosus</name>
    <dbReference type="NCBI Taxonomy" id="2038154"/>
    <lineage>
        <taxon>Eukaryota</taxon>
        <taxon>Metazoa</taxon>
        <taxon>Ecdysozoa</taxon>
        <taxon>Arthropoda</taxon>
        <taxon>Hexapoda</taxon>
        <taxon>Insecta</taxon>
        <taxon>Pterygota</taxon>
        <taxon>Neoptera</taxon>
        <taxon>Endopterygota</taxon>
        <taxon>Coleoptera</taxon>
        <taxon>Polyphaga</taxon>
        <taxon>Elateriformia</taxon>
        <taxon>Elateroidea</taxon>
        <taxon>Elateridae</taxon>
        <taxon>Agrypninae</taxon>
        <taxon>Pyrophorini</taxon>
        <taxon>Ignelater</taxon>
    </lineage>
</organism>
<evidence type="ECO:0000256" key="1">
    <source>
        <dbReference type="SAM" id="MobiDB-lite"/>
    </source>
</evidence>
<dbReference type="Proteomes" id="UP000801492">
    <property type="component" value="Unassembled WGS sequence"/>
</dbReference>
<accession>A0A8K0DMN0</accession>
<name>A0A8K0DMN0_IGNLU</name>
<proteinExistence type="predicted"/>
<reference evidence="2" key="1">
    <citation type="submission" date="2019-08" db="EMBL/GenBank/DDBJ databases">
        <title>The genome of the North American firefly Photinus pyralis.</title>
        <authorList>
            <consortium name="Photinus pyralis genome working group"/>
            <person name="Fallon T.R."/>
            <person name="Sander Lower S.E."/>
            <person name="Weng J.-K."/>
        </authorList>
    </citation>
    <scope>NUCLEOTIDE SEQUENCE</scope>
    <source>
        <strain evidence="2">TRF0915ILg1</strain>
        <tissue evidence="2">Whole body</tissue>
    </source>
</reference>
<evidence type="ECO:0000313" key="2">
    <source>
        <dbReference type="EMBL" id="KAF2906157.1"/>
    </source>
</evidence>
<gene>
    <name evidence="2" type="ORF">ILUMI_00015</name>
</gene>
<comment type="caution">
    <text evidence="2">The sequence shown here is derived from an EMBL/GenBank/DDBJ whole genome shotgun (WGS) entry which is preliminary data.</text>
</comment>
<dbReference type="EMBL" id="VTPC01000007">
    <property type="protein sequence ID" value="KAF2906157.1"/>
    <property type="molecule type" value="Genomic_DNA"/>
</dbReference>
<feature type="region of interest" description="Disordered" evidence="1">
    <location>
        <begin position="67"/>
        <end position="100"/>
    </location>
</feature>
<evidence type="ECO:0000313" key="3">
    <source>
        <dbReference type="Proteomes" id="UP000801492"/>
    </source>
</evidence>
<sequence length="273" mass="31407">MGCLFKLNQWNKTGAAMPFGIPMIWTNPQEHIPAECYACVNFISDTNRFKTGSLKYTETRCARLPLPHSDRIPVPRKPSSTEEYMPPTSETKGESAASMCHPSNVTPNCNHIEITQNRLDIMVRRLKLSQRQSILLAKDLKQVSVLAPDVEIYGAINRHQILNGPYIRRLIKDQAFENAFSGCITRYHRFTFIGEKVFCKQFVNSEEEQFHLQIFSPSHGNLPPGIQPAGLSLERQWYLYKHIRPLCIDWNKQDLVAPKPEAELNKNKRKKKE</sequence>
<protein>
    <submittedName>
        <fullName evidence="2">Uncharacterized protein</fullName>
    </submittedName>
</protein>
<dbReference type="OrthoDB" id="8122996at2759"/>
<keyword evidence="3" id="KW-1185">Reference proteome</keyword>
<dbReference type="AlphaFoldDB" id="A0A8K0DMN0"/>